<dbReference type="RefSeq" id="XP_056039203.1">
    <property type="nucleotide sequence ID" value="XM_056183340.1"/>
</dbReference>
<evidence type="ECO:0000313" key="4">
    <source>
        <dbReference type="EMBL" id="WBW74960.1"/>
    </source>
</evidence>
<dbReference type="InterPro" id="IPR007129">
    <property type="entry name" value="Ubiqinol_cyt_c_chaperone_CPB3"/>
</dbReference>
<reference evidence="4 5" key="1">
    <citation type="journal article" date="2023" name="G3 (Bethesda)">
        <title>A high-quality reference genome for the fission yeast Schizosaccharomyces osmophilus.</title>
        <authorList>
            <person name="Jia G.S."/>
            <person name="Zhang W.C."/>
            <person name="Liang Y."/>
            <person name="Liu X.H."/>
            <person name="Rhind N."/>
            <person name="Pidoux A."/>
            <person name="Brysch-Herzberg M."/>
            <person name="Du L.L."/>
        </authorList>
    </citation>
    <scope>NUCLEOTIDE SEQUENCE [LARGE SCALE GENOMIC DNA]</scope>
    <source>
        <strain evidence="4 5">CBS 15793</strain>
    </source>
</reference>
<dbReference type="GO" id="GO:0034551">
    <property type="term" value="P:mitochondrial respiratory chain complex III assembly"/>
    <property type="evidence" value="ECO:0007669"/>
    <property type="project" value="TreeGrafter"/>
</dbReference>
<dbReference type="PANTHER" id="PTHR12184:SF1">
    <property type="entry name" value="UBIQUINOL-CYTOCHROME-C REDUCTASE COMPLEX ASSEMBLY FACTOR 1"/>
    <property type="match status" value="1"/>
</dbReference>
<name>A0AAF0AYF3_9SCHI</name>
<evidence type="ECO:0000256" key="2">
    <source>
        <dbReference type="SAM" id="MobiDB-lite"/>
    </source>
</evidence>
<dbReference type="KEGG" id="som:SOMG_04557"/>
<organism evidence="4 5">
    <name type="scientific">Schizosaccharomyces osmophilus</name>
    <dbReference type="NCBI Taxonomy" id="2545709"/>
    <lineage>
        <taxon>Eukaryota</taxon>
        <taxon>Fungi</taxon>
        <taxon>Dikarya</taxon>
        <taxon>Ascomycota</taxon>
        <taxon>Taphrinomycotina</taxon>
        <taxon>Schizosaccharomycetes</taxon>
        <taxon>Schizosaccharomycetales</taxon>
        <taxon>Schizosaccharomycetaceae</taxon>
        <taxon>Schizosaccharomyces</taxon>
    </lineage>
</organism>
<dbReference type="EMBL" id="CP115613">
    <property type="protein sequence ID" value="WBW74960.1"/>
    <property type="molecule type" value="Genomic_DNA"/>
</dbReference>
<comment type="similarity">
    <text evidence="1">Belongs to the CBP3 family.</text>
</comment>
<evidence type="ECO:0000259" key="3">
    <source>
        <dbReference type="Pfam" id="PF03981"/>
    </source>
</evidence>
<protein>
    <submittedName>
        <fullName evidence="4">Mitochondrial respiratory chain complex III assembly protein Cbp3</fullName>
    </submittedName>
</protein>
<accession>A0AAF0AYF3</accession>
<feature type="region of interest" description="Disordered" evidence="2">
    <location>
        <begin position="48"/>
        <end position="67"/>
    </location>
</feature>
<keyword evidence="5" id="KW-1185">Reference proteome</keyword>
<dbReference type="InterPro" id="IPR021150">
    <property type="entry name" value="Ubiq_cyt_c_chap"/>
</dbReference>
<dbReference type="PANTHER" id="PTHR12184">
    <property type="entry name" value="UBIQUINOL-CYTOCHROME C REDUCTASE COMPLEX ASSEMBLY FACTOR 1 FAMILY MEMBER"/>
    <property type="match status" value="1"/>
</dbReference>
<dbReference type="AlphaFoldDB" id="A0AAF0AYF3"/>
<evidence type="ECO:0000256" key="1">
    <source>
        <dbReference type="ARBA" id="ARBA00006407"/>
    </source>
</evidence>
<feature type="domain" description="Ubiquinol-cytochrome c chaperone" evidence="3">
    <location>
        <begin position="126"/>
        <end position="263"/>
    </location>
</feature>
<sequence length="280" mass="32618">MLKSCRQLLGSDARSNLYRNQNNWLLPIRSLHSTSVLSKETVQKANLNSQNDSKFKPLTPPKDPRNIAPPNSFLTKASLLFQKIISPKQNMFFEATSTARYMYYEASRQATPERDSQDAFQFWFRRCEVPMTFQSWFQITQLHLWILQTRIRGLQPQEKQALSQALVTRFFEDMEFRIHKDYRINSDRITGMYLKDLFQQQTGAIFGYDQSMLGNDAVLATAIWRNLFAGSQNVDLSILAEIVAFVRLNVFELSNTSNEEFMTRRDALFIPPGQQIEKVY</sequence>
<dbReference type="GO" id="GO:0005739">
    <property type="term" value="C:mitochondrion"/>
    <property type="evidence" value="ECO:0007669"/>
    <property type="project" value="TreeGrafter"/>
</dbReference>
<evidence type="ECO:0000313" key="5">
    <source>
        <dbReference type="Proteomes" id="UP001212411"/>
    </source>
</evidence>
<proteinExistence type="inferred from homology"/>
<dbReference type="GeneID" id="80878029"/>
<gene>
    <name evidence="4" type="primary">cbp3</name>
    <name evidence="4" type="ORF">SOMG_04557</name>
</gene>
<dbReference type="Proteomes" id="UP001212411">
    <property type="component" value="Chromosome 3"/>
</dbReference>
<dbReference type="Pfam" id="PF03981">
    <property type="entry name" value="Ubiq_cyt_C_chap"/>
    <property type="match status" value="1"/>
</dbReference>